<proteinExistence type="predicted"/>
<sequence>MNIKKIKREFNTHYELIKKEIKNLNEYKKELEFLIATIYFNSKMVFKEISLDSWKKFSDYVYRFFLIINKNNQSQNFDLDCWYLEIKELIKVLNISNFLLNKQLEQIYLKYIIFYWYNINIPINYEIDDFNIICLRNKAFVDCMQILQEYYHINVDILINLVIKQIR</sequence>
<evidence type="ECO:0000313" key="2">
    <source>
        <dbReference type="Proteomes" id="UP000002162"/>
    </source>
</evidence>
<gene>
    <name evidence="1" type="ordered locus">UPA3_0440</name>
</gene>
<name>A0A2C9DYT2_UREP2</name>
<protein>
    <submittedName>
        <fullName evidence="1">Uncharacterized protein</fullName>
    </submittedName>
</protein>
<dbReference type="GeneID" id="29672635"/>
<accession>A0A2C9DYT2</accession>
<dbReference type="RefSeq" id="WP_006688424.1">
    <property type="nucleotide sequence ID" value="NC_010503.1"/>
</dbReference>
<dbReference type="KEGG" id="upa:UPA3_0440"/>
<dbReference type="Proteomes" id="UP000002162">
    <property type="component" value="Chromosome"/>
</dbReference>
<dbReference type="AlphaFoldDB" id="A0A2C9DYT2"/>
<dbReference type="HOGENOM" id="CLU_1593844_0_0_14"/>
<evidence type="ECO:0000313" key="1">
    <source>
        <dbReference type="EMBL" id="ACA33150.1"/>
    </source>
</evidence>
<organism evidence="1 2">
    <name type="scientific">Ureaplasma parvum serovar 3 (strain ATCC 27815 / 27 / NCTC 11736)</name>
    <dbReference type="NCBI Taxonomy" id="505682"/>
    <lineage>
        <taxon>Bacteria</taxon>
        <taxon>Bacillati</taxon>
        <taxon>Mycoplasmatota</taxon>
        <taxon>Mycoplasmoidales</taxon>
        <taxon>Mycoplasmoidaceae</taxon>
        <taxon>Ureaplasma</taxon>
    </lineage>
</organism>
<reference evidence="1 2" key="1">
    <citation type="submission" date="2008-02" db="EMBL/GenBank/DDBJ databases">
        <title>Genome sequence of Ureaplasma parvum serovar 3.</title>
        <authorList>
            <person name="Methe B.A."/>
            <person name="Glass J."/>
            <person name="Waites K."/>
            <person name="Shrivastava S."/>
        </authorList>
    </citation>
    <scope>NUCLEOTIDE SEQUENCE [LARGE SCALE GENOMIC DNA]</scope>
    <source>
        <strain evidence="2">ATCC 27815 / 27 / NCTC 11736</strain>
    </source>
</reference>
<dbReference type="EMBL" id="CP000942">
    <property type="protein sequence ID" value="ACA33150.1"/>
    <property type="molecule type" value="Genomic_DNA"/>
</dbReference>